<evidence type="ECO:0000313" key="5">
    <source>
        <dbReference type="Proteomes" id="UP000196232"/>
    </source>
</evidence>
<feature type="domain" description="WxL Interacting Protein peptidoglycan binding" evidence="2">
    <location>
        <begin position="35"/>
        <end position="149"/>
    </location>
</feature>
<organism evidence="4 5">
    <name type="scientific">Companilactobacillus bobalius</name>
    <dbReference type="NCBI Taxonomy" id="2801451"/>
    <lineage>
        <taxon>Bacteria</taxon>
        <taxon>Bacillati</taxon>
        <taxon>Bacillota</taxon>
        <taxon>Bacilli</taxon>
        <taxon>Lactobacillales</taxon>
        <taxon>Lactobacillaceae</taxon>
        <taxon>Companilactobacillus</taxon>
    </lineage>
</organism>
<evidence type="ECO:0000259" key="2">
    <source>
        <dbReference type="Pfam" id="PF06030"/>
    </source>
</evidence>
<dbReference type="InterPro" id="IPR010317">
    <property type="entry name" value="WxLIP_PGBD"/>
</dbReference>
<name>A0A202FCM5_9LACO</name>
<reference evidence="4 5" key="1">
    <citation type="submission" date="2017-03" db="EMBL/GenBank/DDBJ databases">
        <title>Genome sequence of Lactobacillus bobalius KACC 16343.</title>
        <authorList>
            <person name="Chun J."/>
        </authorList>
    </citation>
    <scope>NUCLEOTIDE SEQUENCE [LARGE SCALE GENOMIC DNA]</scope>
    <source>
        <strain evidence="4 5">KACC 16343</strain>
    </source>
</reference>
<proteinExistence type="predicted"/>
<accession>A0A202FCM5</accession>
<dbReference type="Pfam" id="PF06030">
    <property type="entry name" value="WxLIP_PGBD"/>
    <property type="match status" value="1"/>
</dbReference>
<feature type="transmembrane region" description="Helical" evidence="1">
    <location>
        <begin position="5"/>
        <end position="22"/>
    </location>
</feature>
<dbReference type="Pfam" id="PF11797">
    <property type="entry name" value="WxLIP_HBD"/>
    <property type="match status" value="1"/>
</dbReference>
<dbReference type="AlphaFoldDB" id="A0A202FCM5"/>
<evidence type="ECO:0008006" key="6">
    <source>
        <dbReference type="Google" id="ProtNLM"/>
    </source>
</evidence>
<keyword evidence="1" id="KW-0812">Transmembrane</keyword>
<evidence type="ECO:0000259" key="3">
    <source>
        <dbReference type="Pfam" id="PF11797"/>
    </source>
</evidence>
<sequence>MNKKIIYFLSMVFFAFIGFITFNNTVVKADISNVTVTPLIEDANSDVTDRFDIVGKPNATRTVKISIGNFSINKLRLRIVPTNATTSMDGKIVYTDKVRAGQYGLKYAFADMTKPQTLVLEPNKTKDVTFKIKLPSDKIEGLVMGGFNIYDAARDGAKGNANVAVWITGNNKAVGGIISLHNLALDVISRKPHIIINLQNKEPGQMKNVIVHMTVKRKSWLDRFNLGPKEMVADTTYNKVAPNSAIPVDFDQNQTPIQAGEYVVKGAARSGKATWTFHKTYKITQDQANDINKRCKGLIYNKTTTYILIVCVLVSLIFLIFWAIWYSGRS</sequence>
<dbReference type="InterPro" id="IPR021759">
    <property type="entry name" value="WxLIP_HBD"/>
</dbReference>
<evidence type="ECO:0000256" key="1">
    <source>
        <dbReference type="SAM" id="Phobius"/>
    </source>
</evidence>
<protein>
    <recommendedName>
        <fullName evidence="6">DUF3324 domain-containing protein</fullName>
    </recommendedName>
</protein>
<dbReference type="Proteomes" id="UP000196232">
    <property type="component" value="Unassembled WGS sequence"/>
</dbReference>
<gene>
    <name evidence="4" type="ORF">LKACC16343_01078</name>
</gene>
<dbReference type="RefSeq" id="WP_056953584.1">
    <property type="nucleotide sequence ID" value="NZ_LNUA01000011.1"/>
</dbReference>
<evidence type="ECO:0000313" key="4">
    <source>
        <dbReference type="EMBL" id="OVE98197.1"/>
    </source>
</evidence>
<comment type="caution">
    <text evidence="4">The sequence shown here is derived from an EMBL/GenBank/DDBJ whole genome shotgun (WGS) entry which is preliminary data.</text>
</comment>
<keyword evidence="1" id="KW-1133">Transmembrane helix</keyword>
<feature type="transmembrane region" description="Helical" evidence="1">
    <location>
        <begin position="306"/>
        <end position="326"/>
    </location>
</feature>
<feature type="domain" description="WxL Interacting Protein host binding" evidence="3">
    <location>
        <begin position="162"/>
        <end position="293"/>
    </location>
</feature>
<dbReference type="EMBL" id="MYFM01000003">
    <property type="protein sequence ID" value="OVE98197.1"/>
    <property type="molecule type" value="Genomic_DNA"/>
</dbReference>
<keyword evidence="1" id="KW-0472">Membrane</keyword>